<accession>A0ABS5FVG0</accession>
<dbReference type="PANTHER" id="PTHR37951:SF1">
    <property type="entry name" value="TYPE VI SECRETION SYSTEM COMPONENT TSSA1"/>
    <property type="match status" value="1"/>
</dbReference>
<dbReference type="InterPro" id="IPR017740">
    <property type="entry name" value="TssA-like"/>
</dbReference>
<sequence length="468" mass="50287">MVVSSPDLSASAQTAEPTLISDSGGASSSEVDPAIAPYCSPLSDADPCGPDLDFEADASYLNFFAEAELVLPSSFFSAEDGRPFDRTAFDAQGQLDKLKRLTMRSRDLRLLVCQARFQILNRDLAGFATSVRAIAYLLDHYWDTVHPRAGDGDFALRSAVVGALDMSTVTIAVQYVPLFEARRMGAITYRGLMIAKEEVQPRPGESKLEVGPMMEALSQAEPAALARTRGELSILRSALSAIGAAFLANGQSPALKSLPELLDRIIAFVDPGSLDKGDQAIDVEPSDAAEIAAPPAGAAPNSLLEAKAALAAIADYYSRREPSSPALPLVRQAHQLIGKSFFDIINILVPAHMDQAAFRIGHNEVFDLPIGKLSDLSEVAQIGSADDADGPIEGTQLPNSETANYTIETRSQAIALLDLVQRFFRKSEPSSPVPMLCERARALAERDFMSVLKDVLPRSALRNPNEET</sequence>
<feature type="compositionally biased region" description="Polar residues" evidence="1">
    <location>
        <begin position="1"/>
        <end position="30"/>
    </location>
</feature>
<dbReference type="Proteomes" id="UP001315278">
    <property type="component" value="Unassembled WGS sequence"/>
</dbReference>
<organism evidence="3 4">
    <name type="scientific">Bradyrhizobium jicamae</name>
    <dbReference type="NCBI Taxonomy" id="280332"/>
    <lineage>
        <taxon>Bacteria</taxon>
        <taxon>Pseudomonadati</taxon>
        <taxon>Pseudomonadota</taxon>
        <taxon>Alphaproteobacteria</taxon>
        <taxon>Hyphomicrobiales</taxon>
        <taxon>Nitrobacteraceae</taxon>
        <taxon>Bradyrhizobium</taxon>
    </lineage>
</organism>
<dbReference type="PANTHER" id="PTHR37951">
    <property type="entry name" value="CYTOPLASMIC PROTEIN-RELATED"/>
    <property type="match status" value="1"/>
</dbReference>
<evidence type="ECO:0000313" key="3">
    <source>
        <dbReference type="EMBL" id="MBR0800723.1"/>
    </source>
</evidence>
<dbReference type="InterPro" id="IPR010657">
    <property type="entry name" value="ImpA_N"/>
</dbReference>
<protein>
    <submittedName>
        <fullName evidence="3">Type VI secretion system ImpA family N-terminal domain-containing protein</fullName>
    </submittedName>
</protein>
<proteinExistence type="predicted"/>
<evidence type="ECO:0000256" key="1">
    <source>
        <dbReference type="SAM" id="MobiDB-lite"/>
    </source>
</evidence>
<name>A0ABS5FVG0_9BRAD</name>
<dbReference type="RefSeq" id="WP_212397261.1">
    <property type="nucleotide sequence ID" value="NZ_JAFCJH010000060.1"/>
</dbReference>
<keyword evidence="4" id="KW-1185">Reference proteome</keyword>
<reference evidence="4" key="1">
    <citation type="journal article" date="2021" name="ISME J.">
        <title>Evolutionary origin and ecological implication of a unique nif island in free-living Bradyrhizobium lineages.</title>
        <authorList>
            <person name="Tao J."/>
        </authorList>
    </citation>
    <scope>NUCLEOTIDE SEQUENCE [LARGE SCALE GENOMIC DNA]</scope>
    <source>
        <strain evidence="4">SZCCT0434</strain>
    </source>
</reference>
<gene>
    <name evidence="3" type="ORF">JQ615_35715</name>
</gene>
<comment type="caution">
    <text evidence="3">The sequence shown here is derived from an EMBL/GenBank/DDBJ whole genome shotgun (WGS) entry which is preliminary data.</text>
</comment>
<evidence type="ECO:0000313" key="4">
    <source>
        <dbReference type="Proteomes" id="UP001315278"/>
    </source>
</evidence>
<evidence type="ECO:0000259" key="2">
    <source>
        <dbReference type="Pfam" id="PF06812"/>
    </source>
</evidence>
<feature type="region of interest" description="Disordered" evidence="1">
    <location>
        <begin position="1"/>
        <end position="31"/>
    </location>
</feature>
<dbReference type="EMBL" id="JAFCJH010000060">
    <property type="protein sequence ID" value="MBR0800723.1"/>
    <property type="molecule type" value="Genomic_DNA"/>
</dbReference>
<dbReference type="Pfam" id="PF06812">
    <property type="entry name" value="ImpA_N"/>
    <property type="match status" value="1"/>
</dbReference>
<feature type="domain" description="ImpA N-terminal" evidence="2">
    <location>
        <begin position="40"/>
        <end position="164"/>
    </location>
</feature>